<accession>A0A0B6ZHR3</accession>
<dbReference type="EMBL" id="HACG01020541">
    <property type="protein sequence ID" value="CEK67406.1"/>
    <property type="molecule type" value="Transcribed_RNA"/>
</dbReference>
<dbReference type="AlphaFoldDB" id="A0A0B6ZHR3"/>
<evidence type="ECO:0000313" key="2">
    <source>
        <dbReference type="EMBL" id="CEK67406.1"/>
    </source>
</evidence>
<evidence type="ECO:0000256" key="1">
    <source>
        <dbReference type="SAM" id="MobiDB-lite"/>
    </source>
</evidence>
<feature type="compositionally biased region" description="Basic residues" evidence="1">
    <location>
        <begin position="52"/>
        <end position="63"/>
    </location>
</feature>
<reference evidence="2" key="1">
    <citation type="submission" date="2014-12" db="EMBL/GenBank/DDBJ databases">
        <title>Insight into the proteome of Arion vulgaris.</title>
        <authorList>
            <person name="Aradska J."/>
            <person name="Bulat T."/>
            <person name="Smidak R."/>
            <person name="Sarate P."/>
            <person name="Gangsoo J."/>
            <person name="Sialana F."/>
            <person name="Bilban M."/>
            <person name="Lubec G."/>
        </authorList>
    </citation>
    <scope>NUCLEOTIDE SEQUENCE</scope>
    <source>
        <tissue evidence="2">Skin</tissue>
    </source>
</reference>
<protein>
    <submittedName>
        <fullName evidence="2">Uncharacterized protein</fullName>
    </submittedName>
</protein>
<feature type="region of interest" description="Disordered" evidence="1">
    <location>
        <begin position="44"/>
        <end position="63"/>
    </location>
</feature>
<gene>
    <name evidence="2" type="primary">ORF62486</name>
</gene>
<sequence>MRADLMNVVYESVSSNNFNILIPENLVIYVCSIRFSNDGKAVYSHTQSNQKHSSKKMGRNRYI</sequence>
<organism evidence="2">
    <name type="scientific">Arion vulgaris</name>
    <dbReference type="NCBI Taxonomy" id="1028688"/>
    <lineage>
        <taxon>Eukaryota</taxon>
        <taxon>Metazoa</taxon>
        <taxon>Spiralia</taxon>
        <taxon>Lophotrochozoa</taxon>
        <taxon>Mollusca</taxon>
        <taxon>Gastropoda</taxon>
        <taxon>Heterobranchia</taxon>
        <taxon>Euthyneura</taxon>
        <taxon>Panpulmonata</taxon>
        <taxon>Eupulmonata</taxon>
        <taxon>Stylommatophora</taxon>
        <taxon>Helicina</taxon>
        <taxon>Arionoidea</taxon>
        <taxon>Arionidae</taxon>
        <taxon>Arion</taxon>
    </lineage>
</organism>
<proteinExistence type="predicted"/>
<name>A0A0B6ZHR3_9EUPU</name>